<dbReference type="SUPFAM" id="SSF52402">
    <property type="entry name" value="Adenine nucleotide alpha hydrolases-like"/>
    <property type="match status" value="2"/>
</dbReference>
<dbReference type="PANTHER" id="PTHR46268:SF6">
    <property type="entry name" value="UNIVERSAL STRESS PROTEIN UP12"/>
    <property type="match status" value="1"/>
</dbReference>
<sequence>MNNSSYFSHILVPHDGTEISDIALDEAIRFAKIFNSKLTLLFVVEEQIVPPSLILSFIKSGSEIEQSKKNIISLLKTGAEVLLKDRSKKLTAANIPFDLQIGIGSPSKEILRYVEEKNVDIIIMGRKQISGLGSMMALGSVARRVSELSKVPTMLVHHNATKEDKRPYSNILVPYDGSEFSDRATECAVKIAETCNSTILLFNTVDEILLPPTMQTLKFKSEITDEMVSKEVYLKELHQKLKNEMLATLETVRAKYKNKQNIVIDIEVNIGYPPESIIRKIAEGKHKLVIMGTVGLRGISKLHALGSVARKVSENSSCNILLVH</sequence>
<comment type="similarity">
    <text evidence="1">Belongs to the universal stress protein A family.</text>
</comment>
<dbReference type="GeneID" id="39421971"/>
<name>A0A484IEJ4_9ARCH</name>
<evidence type="ECO:0000313" key="4">
    <source>
        <dbReference type="Proteomes" id="UP000294299"/>
    </source>
</evidence>
<dbReference type="OrthoDB" id="105697at2157"/>
<protein>
    <submittedName>
        <fullName evidence="3">Universal stress family protein (Modular protein)</fullName>
    </submittedName>
</protein>
<organism evidence="3 4">
    <name type="scientific">Candidatus Nitrosocosmicus franklandianus</name>
    <dbReference type="NCBI Taxonomy" id="1798806"/>
    <lineage>
        <taxon>Archaea</taxon>
        <taxon>Nitrososphaerota</taxon>
        <taxon>Nitrososphaeria</taxon>
        <taxon>Nitrososphaerales</taxon>
        <taxon>Nitrososphaeraceae</taxon>
        <taxon>Candidatus Nitrosocosmicus</taxon>
    </lineage>
</organism>
<feature type="domain" description="UspA" evidence="2">
    <location>
        <begin position="8"/>
        <end position="157"/>
    </location>
</feature>
<evidence type="ECO:0000313" key="3">
    <source>
        <dbReference type="EMBL" id="VFJ15168.1"/>
    </source>
</evidence>
<accession>A0A484IEJ4</accession>
<dbReference type="PRINTS" id="PR01438">
    <property type="entry name" value="UNVRSLSTRESS"/>
</dbReference>
<feature type="domain" description="UspA" evidence="2">
    <location>
        <begin position="168"/>
        <end position="324"/>
    </location>
</feature>
<dbReference type="CDD" id="cd00293">
    <property type="entry name" value="USP-like"/>
    <property type="match status" value="2"/>
</dbReference>
<keyword evidence="4" id="KW-1185">Reference proteome</keyword>
<dbReference type="EMBL" id="LR216287">
    <property type="protein sequence ID" value="VFJ15168.1"/>
    <property type="molecule type" value="Genomic_DNA"/>
</dbReference>
<dbReference type="Proteomes" id="UP000294299">
    <property type="component" value="Chromosome NFRAN"/>
</dbReference>
<dbReference type="KEGG" id="nfn:NFRAN_2845"/>
<dbReference type="AlphaFoldDB" id="A0A484IEJ4"/>
<evidence type="ECO:0000256" key="1">
    <source>
        <dbReference type="ARBA" id="ARBA00008791"/>
    </source>
</evidence>
<dbReference type="InterPro" id="IPR006015">
    <property type="entry name" value="Universal_stress_UspA"/>
</dbReference>
<dbReference type="RefSeq" id="WP_134485163.1">
    <property type="nucleotide sequence ID" value="NZ_LR216287.1"/>
</dbReference>
<dbReference type="InterPro" id="IPR006016">
    <property type="entry name" value="UspA"/>
</dbReference>
<evidence type="ECO:0000259" key="2">
    <source>
        <dbReference type="Pfam" id="PF00582"/>
    </source>
</evidence>
<dbReference type="InterPro" id="IPR014729">
    <property type="entry name" value="Rossmann-like_a/b/a_fold"/>
</dbReference>
<dbReference type="PANTHER" id="PTHR46268">
    <property type="entry name" value="STRESS RESPONSE PROTEIN NHAX"/>
    <property type="match status" value="1"/>
</dbReference>
<dbReference type="Gene3D" id="3.40.50.620">
    <property type="entry name" value="HUPs"/>
    <property type="match status" value="2"/>
</dbReference>
<reference evidence="3 4" key="1">
    <citation type="submission" date="2019-02" db="EMBL/GenBank/DDBJ databases">
        <authorList>
            <person name="Lehtovirta-Morley E L."/>
        </authorList>
    </citation>
    <scope>NUCLEOTIDE SEQUENCE [LARGE SCALE GENOMIC DNA]</scope>
    <source>
        <strain evidence="3">NFRAN1</strain>
    </source>
</reference>
<gene>
    <name evidence="3" type="ORF">NFRAN_2845</name>
</gene>
<proteinExistence type="inferred from homology"/>
<dbReference type="Pfam" id="PF00582">
    <property type="entry name" value="Usp"/>
    <property type="match status" value="2"/>
</dbReference>